<dbReference type="Pfam" id="PF00990">
    <property type="entry name" value="GGDEF"/>
    <property type="match status" value="1"/>
</dbReference>
<gene>
    <name evidence="6" type="ORF">EZI54_05030</name>
</gene>
<dbReference type="PANTHER" id="PTHR45138:SF9">
    <property type="entry name" value="DIGUANYLATE CYCLASE DGCM-RELATED"/>
    <property type="match status" value="1"/>
</dbReference>
<evidence type="ECO:0000256" key="3">
    <source>
        <dbReference type="SAM" id="Coils"/>
    </source>
</evidence>
<evidence type="ECO:0000256" key="4">
    <source>
        <dbReference type="SAM" id="MobiDB-lite"/>
    </source>
</evidence>
<protein>
    <recommendedName>
        <fullName evidence="1">diguanylate cyclase</fullName>
        <ecNumber evidence="1">2.7.7.65</ecNumber>
    </recommendedName>
</protein>
<keyword evidence="7" id="KW-1185">Reference proteome</keyword>
<comment type="caution">
    <text evidence="6">The sequence shown here is derived from an EMBL/GenBank/DDBJ whole genome shotgun (WGS) entry which is preliminary data.</text>
</comment>
<dbReference type="InterPro" id="IPR048516">
    <property type="entry name" value="DGCcoil"/>
</dbReference>
<evidence type="ECO:0000256" key="1">
    <source>
        <dbReference type="ARBA" id="ARBA00012528"/>
    </source>
</evidence>
<comment type="catalytic activity">
    <reaction evidence="2">
        <text>2 GTP = 3',3'-c-di-GMP + 2 diphosphate</text>
        <dbReference type="Rhea" id="RHEA:24898"/>
        <dbReference type="ChEBI" id="CHEBI:33019"/>
        <dbReference type="ChEBI" id="CHEBI:37565"/>
        <dbReference type="ChEBI" id="CHEBI:58805"/>
        <dbReference type="EC" id="2.7.7.65"/>
    </reaction>
</comment>
<dbReference type="NCBIfam" id="TIGR00254">
    <property type="entry name" value="GGDEF"/>
    <property type="match status" value="1"/>
</dbReference>
<dbReference type="InterPro" id="IPR029787">
    <property type="entry name" value="Nucleotide_cyclase"/>
</dbReference>
<feature type="region of interest" description="Disordered" evidence="4">
    <location>
        <begin position="152"/>
        <end position="179"/>
    </location>
</feature>
<feature type="coiled-coil region" evidence="3">
    <location>
        <begin position="57"/>
        <end position="96"/>
    </location>
</feature>
<evidence type="ECO:0000256" key="2">
    <source>
        <dbReference type="ARBA" id="ARBA00034247"/>
    </source>
</evidence>
<dbReference type="EMBL" id="SJDL01000005">
    <property type="protein sequence ID" value="TBW58216.1"/>
    <property type="molecule type" value="Genomic_DNA"/>
</dbReference>
<dbReference type="InterPro" id="IPR043128">
    <property type="entry name" value="Rev_trsase/Diguanyl_cyclase"/>
</dbReference>
<dbReference type="Pfam" id="PF20975">
    <property type="entry name" value="DGCcoil"/>
    <property type="match status" value="1"/>
</dbReference>
<proteinExistence type="predicted"/>
<accession>A0ABY1ZNW8</accession>
<sequence length="526" mass="60027">MTTKEAGQKDWQEERYTLQRLLVRTSLFASGQDDAIDKLLGDLRNVLRHETCDLGTLRQVQARLDQALERLDEKRSRSERDLHQALERLLEQVEEDEGPSRKQFRSLEKRIADLGPDNAATASWLAELAGLLEAHRDTLDQPEDRGWRRFFSRQQREKPAGPDVNPSPAGTTNDSDDDSRVRIARRVGELLEHVLNQVTLEPTAHARAQHLKQLLDQSMAWPELRDALNEIVDLVIDAVSRSRNEFEAFLRRLDDRLAALRANCQVQAEARQDQRDASERLNQAVNSRLESMGQAVETAATLDDLKASVTQSIQFLSASFRTYREDECRRETILENELATMQERLAGMEAYSEQVQEQLRAERSHALTDMLTQLPNREAWQQRLQLEFDRWLRYQHPASLAILDIDHFKAVNDSFGHKAGDRVIQLVAKVLCDRVRATDFVARYGGEEFVLLLPETGVDQARIVIDDLREHIADLPFHFQDKPVSITISAGLVAFDRAETAEALFDLADKALYQAKDAGRNRVILA</sequence>
<dbReference type="SUPFAM" id="SSF55073">
    <property type="entry name" value="Nucleotide cyclase"/>
    <property type="match status" value="1"/>
</dbReference>
<reference evidence="6 7" key="1">
    <citation type="submission" date="2019-02" db="EMBL/GenBank/DDBJ databases">
        <title>Marinobacter halodurans sp. nov., a marine bacterium isolated from sea tidal flat.</title>
        <authorList>
            <person name="Yoo Y."/>
            <person name="Lee D.W."/>
            <person name="Kim B.S."/>
            <person name="Kim J.-J."/>
        </authorList>
    </citation>
    <scope>NUCLEOTIDE SEQUENCE [LARGE SCALE GENOMIC DNA]</scope>
    <source>
        <strain evidence="6 7">YJ-S3-2</strain>
    </source>
</reference>
<dbReference type="Proteomes" id="UP000313645">
    <property type="component" value="Unassembled WGS sequence"/>
</dbReference>
<keyword evidence="3" id="KW-0175">Coiled coil</keyword>
<dbReference type="EC" id="2.7.7.65" evidence="1"/>
<evidence type="ECO:0000313" key="7">
    <source>
        <dbReference type="Proteomes" id="UP000313645"/>
    </source>
</evidence>
<dbReference type="InterPro" id="IPR050469">
    <property type="entry name" value="Diguanylate_Cyclase"/>
</dbReference>
<dbReference type="PANTHER" id="PTHR45138">
    <property type="entry name" value="REGULATORY COMPONENTS OF SENSORY TRANSDUCTION SYSTEM"/>
    <property type="match status" value="1"/>
</dbReference>
<dbReference type="InterPro" id="IPR000160">
    <property type="entry name" value="GGDEF_dom"/>
</dbReference>
<dbReference type="Gene3D" id="3.30.70.270">
    <property type="match status" value="1"/>
</dbReference>
<dbReference type="RefSeq" id="WP_131479670.1">
    <property type="nucleotide sequence ID" value="NZ_SJDL01000005.1"/>
</dbReference>
<feature type="coiled-coil region" evidence="3">
    <location>
        <begin position="243"/>
        <end position="270"/>
    </location>
</feature>
<evidence type="ECO:0000313" key="6">
    <source>
        <dbReference type="EMBL" id="TBW58216.1"/>
    </source>
</evidence>
<organism evidence="6 7">
    <name type="scientific">Marinobacter halodurans</name>
    <dbReference type="NCBI Taxonomy" id="2528979"/>
    <lineage>
        <taxon>Bacteria</taxon>
        <taxon>Pseudomonadati</taxon>
        <taxon>Pseudomonadota</taxon>
        <taxon>Gammaproteobacteria</taxon>
        <taxon>Pseudomonadales</taxon>
        <taxon>Marinobacteraceae</taxon>
        <taxon>Marinobacter</taxon>
    </lineage>
</organism>
<evidence type="ECO:0000259" key="5">
    <source>
        <dbReference type="PROSITE" id="PS50887"/>
    </source>
</evidence>
<dbReference type="CDD" id="cd01949">
    <property type="entry name" value="GGDEF"/>
    <property type="match status" value="1"/>
</dbReference>
<dbReference type="SMART" id="SM00267">
    <property type="entry name" value="GGDEF"/>
    <property type="match status" value="1"/>
</dbReference>
<dbReference type="PROSITE" id="PS50887">
    <property type="entry name" value="GGDEF"/>
    <property type="match status" value="1"/>
</dbReference>
<feature type="domain" description="GGDEF" evidence="5">
    <location>
        <begin position="396"/>
        <end position="526"/>
    </location>
</feature>
<name>A0ABY1ZNW8_9GAMM</name>